<dbReference type="Gene3D" id="3.30.750.24">
    <property type="entry name" value="STAS domain"/>
    <property type="match status" value="1"/>
</dbReference>
<protein>
    <recommendedName>
        <fullName evidence="1">STAS domain-containing protein</fullName>
    </recommendedName>
</protein>
<comment type="caution">
    <text evidence="2">The sequence shown here is derived from an EMBL/GenBank/DDBJ whole genome shotgun (WGS) entry which is preliminary data.</text>
</comment>
<dbReference type="InterPro" id="IPR036513">
    <property type="entry name" value="STAS_dom_sf"/>
</dbReference>
<keyword evidence="3" id="KW-1185">Reference proteome</keyword>
<name>A0A543DVW0_9PSEU</name>
<organism evidence="2 3">
    <name type="scientific">Pseudonocardia kunmingensis</name>
    <dbReference type="NCBI Taxonomy" id="630975"/>
    <lineage>
        <taxon>Bacteria</taxon>
        <taxon>Bacillati</taxon>
        <taxon>Actinomycetota</taxon>
        <taxon>Actinomycetes</taxon>
        <taxon>Pseudonocardiales</taxon>
        <taxon>Pseudonocardiaceae</taxon>
        <taxon>Pseudonocardia</taxon>
    </lineage>
</organism>
<dbReference type="PROSITE" id="PS50801">
    <property type="entry name" value="STAS"/>
    <property type="match status" value="1"/>
</dbReference>
<evidence type="ECO:0000313" key="3">
    <source>
        <dbReference type="Proteomes" id="UP000315677"/>
    </source>
</evidence>
<reference evidence="2 3" key="1">
    <citation type="submission" date="2019-06" db="EMBL/GenBank/DDBJ databases">
        <title>Sequencing the genomes of 1000 actinobacteria strains.</title>
        <authorList>
            <person name="Klenk H.-P."/>
        </authorList>
    </citation>
    <scope>NUCLEOTIDE SEQUENCE [LARGE SCALE GENOMIC DNA]</scope>
    <source>
        <strain evidence="2 3">DSM 45301</strain>
    </source>
</reference>
<evidence type="ECO:0000313" key="2">
    <source>
        <dbReference type="EMBL" id="TQM13429.1"/>
    </source>
</evidence>
<dbReference type="AlphaFoldDB" id="A0A543DVW0"/>
<evidence type="ECO:0000259" key="1">
    <source>
        <dbReference type="PROSITE" id="PS50801"/>
    </source>
</evidence>
<proteinExistence type="predicted"/>
<dbReference type="InterPro" id="IPR002645">
    <property type="entry name" value="STAS_dom"/>
</dbReference>
<dbReference type="Proteomes" id="UP000315677">
    <property type="component" value="Unassembled WGS sequence"/>
</dbReference>
<dbReference type="SUPFAM" id="SSF52091">
    <property type="entry name" value="SpoIIaa-like"/>
    <property type="match status" value="1"/>
</dbReference>
<dbReference type="Pfam" id="PF01740">
    <property type="entry name" value="STAS"/>
    <property type="match status" value="1"/>
</dbReference>
<accession>A0A543DVW0</accession>
<sequence>MYWDAVRPPALEQVFTVECGRLRPGVPVVRARGRLDRVTGGELRRAVDRCLEASSWAVVVDLTEVTELRVGAVAKLARMAEHVRTDCIGLHIVTKGGVVDGLLAGGPFGDRLVIHHSIAAVQGALGR</sequence>
<feature type="domain" description="STAS" evidence="1">
    <location>
        <begin position="24"/>
        <end position="93"/>
    </location>
</feature>
<gene>
    <name evidence="2" type="ORF">FB558_0172</name>
</gene>
<dbReference type="EMBL" id="VFPA01000001">
    <property type="protein sequence ID" value="TQM13429.1"/>
    <property type="molecule type" value="Genomic_DNA"/>
</dbReference>